<comment type="cofactor">
    <cofactor evidence="2">
        <name>Zn(2+)</name>
        <dbReference type="ChEBI" id="CHEBI:29105"/>
    </cofactor>
</comment>
<dbReference type="PROSITE" id="PS00893">
    <property type="entry name" value="NUDIX_BOX"/>
    <property type="match status" value="1"/>
</dbReference>
<evidence type="ECO:0000256" key="3">
    <source>
        <dbReference type="ARBA" id="ARBA00009595"/>
    </source>
</evidence>
<dbReference type="SUPFAM" id="SSF55811">
    <property type="entry name" value="Nudix"/>
    <property type="match status" value="1"/>
</dbReference>
<dbReference type="PANTHER" id="PTHR42904">
    <property type="entry name" value="NUDIX HYDROLASE, NUDC SUBFAMILY"/>
    <property type="match status" value="1"/>
</dbReference>
<comment type="cofactor">
    <cofactor evidence="1">
        <name>Mg(2+)</name>
        <dbReference type="ChEBI" id="CHEBI:18420"/>
    </cofactor>
</comment>
<dbReference type="InterPro" id="IPR050241">
    <property type="entry name" value="NAD-cap_RNA_hydrolase_NudC"/>
</dbReference>
<dbReference type="InterPro" id="IPR000086">
    <property type="entry name" value="NUDIX_hydrolase_dom"/>
</dbReference>
<evidence type="ECO:0000256" key="1">
    <source>
        <dbReference type="ARBA" id="ARBA00001946"/>
    </source>
</evidence>
<dbReference type="Gene3D" id="3.90.79.20">
    <property type="match status" value="1"/>
</dbReference>
<dbReference type="EMBL" id="JAXCLW010000001">
    <property type="protein sequence ID" value="MDY0881689.1"/>
    <property type="molecule type" value="Genomic_DNA"/>
</dbReference>
<dbReference type="Proteomes" id="UP001279642">
    <property type="component" value="Unassembled WGS sequence"/>
</dbReference>
<feature type="domain" description="Nudix hydrolase" evidence="10">
    <location>
        <begin position="175"/>
        <end position="305"/>
    </location>
</feature>
<evidence type="ECO:0000256" key="6">
    <source>
        <dbReference type="ARBA" id="ARBA00022801"/>
    </source>
</evidence>
<dbReference type="PANTHER" id="PTHR42904:SF6">
    <property type="entry name" value="NAD-CAPPED RNA HYDROLASE NUDT12"/>
    <property type="match status" value="1"/>
</dbReference>
<dbReference type="InterPro" id="IPR015376">
    <property type="entry name" value="Znr_NADH_PPase"/>
</dbReference>
<proteinExistence type="inferred from homology"/>
<protein>
    <recommendedName>
        <fullName evidence="4">NAD(+) diphosphatase</fullName>
        <ecNumber evidence="4">3.6.1.22</ecNumber>
    </recommendedName>
</protein>
<dbReference type="Pfam" id="PF00293">
    <property type="entry name" value="NUDIX"/>
    <property type="match status" value="1"/>
</dbReference>
<dbReference type="InterPro" id="IPR015797">
    <property type="entry name" value="NUDIX_hydrolase-like_dom_sf"/>
</dbReference>
<gene>
    <name evidence="11" type="primary">nudC</name>
    <name evidence="11" type="ORF">SMD27_02430</name>
</gene>
<comment type="catalytic activity">
    <reaction evidence="9">
        <text>a 5'-end NAD(+)-phospho-ribonucleoside in mRNA + H2O = a 5'-end phospho-adenosine-phospho-ribonucleoside in mRNA + beta-nicotinamide D-ribonucleotide + 2 H(+)</text>
        <dbReference type="Rhea" id="RHEA:60876"/>
        <dbReference type="Rhea" id="RHEA-COMP:15698"/>
        <dbReference type="Rhea" id="RHEA-COMP:15719"/>
        <dbReference type="ChEBI" id="CHEBI:14649"/>
        <dbReference type="ChEBI" id="CHEBI:15377"/>
        <dbReference type="ChEBI" id="CHEBI:15378"/>
        <dbReference type="ChEBI" id="CHEBI:144029"/>
        <dbReference type="ChEBI" id="CHEBI:144051"/>
    </reaction>
    <physiologicalReaction direction="left-to-right" evidence="9">
        <dbReference type="Rhea" id="RHEA:60877"/>
    </physiologicalReaction>
</comment>
<dbReference type="CDD" id="cd03429">
    <property type="entry name" value="NUDIX_NADH_pyrophosphatase_Nudt13"/>
    <property type="match status" value="1"/>
</dbReference>
<keyword evidence="12" id="KW-1185">Reference proteome</keyword>
<dbReference type="PROSITE" id="PS51462">
    <property type="entry name" value="NUDIX"/>
    <property type="match status" value="1"/>
</dbReference>
<dbReference type="Pfam" id="PF09297">
    <property type="entry name" value="Zn_ribbon_NUD"/>
    <property type="match status" value="1"/>
</dbReference>
<comment type="caution">
    <text evidence="11">The sequence shown here is derived from an EMBL/GenBank/DDBJ whole genome shotgun (WGS) entry which is preliminary data.</text>
</comment>
<evidence type="ECO:0000256" key="8">
    <source>
        <dbReference type="ARBA" id="ARBA00023027"/>
    </source>
</evidence>
<sequence>MIDSSDSGVNFHALGFYATGDFDRCATIRQDTTWLVERLQDPYSLLHLVWRGRNLVVNADVPRAHFLPLRDHRDLIAAQTDIILLGRAGEATYFALDISGLDEESVIAFGEFAELRSIGQLTPQRDGALMAYARGLSHWHERHRFCGRCGSPTATEAAGHQRRCTNPACALQHFPRLDPAVIMRITHRHPQYGERILLARQANWSPGMHSVLAGFVETGETLEAAVARETYEEVGLRVENIRYFGSQPWPFPSSLMLGFTAEASDSNICLDLVELESARWLTKDQLRRSPENDDFRLPRADSISRRLIEDWVRD</sequence>
<dbReference type="InterPro" id="IPR049734">
    <property type="entry name" value="NudC-like_C"/>
</dbReference>
<evidence type="ECO:0000256" key="5">
    <source>
        <dbReference type="ARBA" id="ARBA00022723"/>
    </source>
</evidence>
<evidence type="ECO:0000256" key="4">
    <source>
        <dbReference type="ARBA" id="ARBA00012381"/>
    </source>
</evidence>
<evidence type="ECO:0000256" key="2">
    <source>
        <dbReference type="ARBA" id="ARBA00001947"/>
    </source>
</evidence>
<evidence type="ECO:0000256" key="9">
    <source>
        <dbReference type="ARBA" id="ARBA00023679"/>
    </source>
</evidence>
<evidence type="ECO:0000313" key="12">
    <source>
        <dbReference type="Proteomes" id="UP001279642"/>
    </source>
</evidence>
<name>A0ABU5E6N1_9PROT</name>
<keyword evidence="7" id="KW-0460">Magnesium</keyword>
<keyword evidence="6 11" id="KW-0378">Hydrolase</keyword>
<dbReference type="Pfam" id="PF09296">
    <property type="entry name" value="NUDIX-like"/>
    <property type="match status" value="1"/>
</dbReference>
<dbReference type="RefSeq" id="WP_320506743.1">
    <property type="nucleotide sequence ID" value="NZ_JAXCLW010000001.1"/>
</dbReference>
<evidence type="ECO:0000313" key="11">
    <source>
        <dbReference type="EMBL" id="MDY0881689.1"/>
    </source>
</evidence>
<dbReference type="NCBIfam" id="NF001299">
    <property type="entry name" value="PRK00241.1"/>
    <property type="match status" value="1"/>
</dbReference>
<dbReference type="GO" id="GO:0016787">
    <property type="term" value="F:hydrolase activity"/>
    <property type="evidence" value="ECO:0007669"/>
    <property type="project" value="UniProtKB-KW"/>
</dbReference>
<dbReference type="InterPro" id="IPR015375">
    <property type="entry name" value="NADH_PPase-like_N"/>
</dbReference>
<accession>A0ABU5E6N1</accession>
<keyword evidence="5" id="KW-0479">Metal-binding</keyword>
<keyword evidence="8" id="KW-0520">NAD</keyword>
<dbReference type="EC" id="3.6.1.22" evidence="4"/>
<dbReference type="Gene3D" id="3.90.79.10">
    <property type="entry name" value="Nucleoside Triphosphate Pyrophosphohydrolase"/>
    <property type="match status" value="1"/>
</dbReference>
<dbReference type="InterPro" id="IPR020084">
    <property type="entry name" value="NUDIX_hydrolase_CS"/>
</dbReference>
<comment type="similarity">
    <text evidence="3">Belongs to the Nudix hydrolase family. NudC subfamily.</text>
</comment>
<evidence type="ECO:0000256" key="7">
    <source>
        <dbReference type="ARBA" id="ARBA00022842"/>
    </source>
</evidence>
<reference evidence="11 12" key="1">
    <citation type="journal article" date="2016" name="Antonie Van Leeuwenhoek">
        <title>Dongia soli sp. nov., isolated from soil from Dokdo, Korea.</title>
        <authorList>
            <person name="Kim D.U."/>
            <person name="Lee H."/>
            <person name="Kim H."/>
            <person name="Kim S.G."/>
            <person name="Ka J.O."/>
        </authorList>
    </citation>
    <scope>NUCLEOTIDE SEQUENCE [LARGE SCALE GENOMIC DNA]</scope>
    <source>
        <strain evidence="11 12">D78</strain>
    </source>
</reference>
<evidence type="ECO:0000259" key="10">
    <source>
        <dbReference type="PROSITE" id="PS51462"/>
    </source>
</evidence>
<organism evidence="11 12">
    <name type="scientific">Dongia soli</name>
    <dbReference type="NCBI Taxonomy" id="600628"/>
    <lineage>
        <taxon>Bacteria</taxon>
        <taxon>Pseudomonadati</taxon>
        <taxon>Pseudomonadota</taxon>
        <taxon>Alphaproteobacteria</taxon>
        <taxon>Rhodospirillales</taxon>
        <taxon>Dongiaceae</taxon>
        <taxon>Dongia</taxon>
    </lineage>
</organism>